<proteinExistence type="predicted"/>
<keyword evidence="1" id="KW-0560">Oxidoreductase</keyword>
<dbReference type="GO" id="GO:0016491">
    <property type="term" value="F:oxidoreductase activity"/>
    <property type="evidence" value="ECO:0007669"/>
    <property type="project" value="UniProtKB-KW"/>
</dbReference>
<sequence length="66" mass="7614">MEWRQYPVTLVAENHATEGFVAGRLTTELLQRVPDFGFTHHHDMRPGALYGFRRTASESAWRNALL</sequence>
<dbReference type="Proteomes" id="UP000254741">
    <property type="component" value="Unassembled WGS sequence"/>
</dbReference>
<dbReference type="EMBL" id="UGXG01000002">
    <property type="protein sequence ID" value="SUG48513.1"/>
    <property type="molecule type" value="Genomic_DNA"/>
</dbReference>
<dbReference type="AlphaFoldDB" id="A0A379TDY1"/>
<protein>
    <submittedName>
        <fullName evidence="1">Oxidoreductase</fullName>
        <ecNumber evidence="1">1.-.-.-</ecNumber>
    </submittedName>
</protein>
<evidence type="ECO:0000313" key="2">
    <source>
        <dbReference type="Proteomes" id="UP000254741"/>
    </source>
</evidence>
<reference evidence="1 2" key="1">
    <citation type="submission" date="2018-06" db="EMBL/GenBank/DDBJ databases">
        <authorList>
            <consortium name="Pathogen Informatics"/>
            <person name="Doyle S."/>
        </authorList>
    </citation>
    <scope>NUCLEOTIDE SEQUENCE [LARGE SCALE GENOMIC DNA]</scope>
    <source>
        <strain evidence="1 2">NCTC8297</strain>
    </source>
</reference>
<organism evidence="1 2">
    <name type="scientific">Salmonella enterica subsp. arizonae</name>
    <dbReference type="NCBI Taxonomy" id="59203"/>
    <lineage>
        <taxon>Bacteria</taxon>
        <taxon>Pseudomonadati</taxon>
        <taxon>Pseudomonadota</taxon>
        <taxon>Gammaproteobacteria</taxon>
        <taxon>Enterobacterales</taxon>
        <taxon>Enterobacteriaceae</taxon>
        <taxon>Salmonella</taxon>
    </lineage>
</organism>
<evidence type="ECO:0000313" key="1">
    <source>
        <dbReference type="EMBL" id="SUG48513.1"/>
    </source>
</evidence>
<dbReference type="EC" id="1.-.-.-" evidence="1"/>
<accession>A0A379TDY1</accession>
<gene>
    <name evidence="1" type="primary">hcr_2</name>
    <name evidence="1" type="ORF">NCTC8297_03816</name>
</gene>
<name>A0A379TDY1_SALER</name>